<reference evidence="1" key="1">
    <citation type="submission" date="2021-04" db="EMBL/GenBank/DDBJ databases">
        <title>Genomics, taxonomy and metabolism of representatives of sulfur bacteria of the genus Thiothrix: Thiothrix fructosivorans QT, Thiothrix unzii A1T and three new species, Thiothrix subterranea sp. nov., Thiothrix litoralis sp. nov. and 'Candidatus Thiothrix anitrata' sp. nov.</title>
        <authorList>
            <person name="Ravin N.V."/>
            <person name="Smolyakov D."/>
            <person name="Rudenko T.S."/>
            <person name="Mardanov A.V."/>
            <person name="Beletsky A.V."/>
            <person name="Markov N.D."/>
            <person name="Fomenkov A.I."/>
            <person name="Roberts R.J."/>
            <person name="Karnachuk O.V."/>
            <person name="Novikov A."/>
            <person name="Grabovich M.Y."/>
        </authorList>
    </citation>
    <scope>NUCLEOTIDE SEQUENCE</scope>
    <source>
        <strain evidence="1">A1</strain>
    </source>
</reference>
<evidence type="ECO:0000313" key="2">
    <source>
        <dbReference type="Proteomes" id="UP000672009"/>
    </source>
</evidence>
<keyword evidence="2" id="KW-1185">Reference proteome</keyword>
<name>A0A975F917_9GAMM</name>
<accession>A0A975F917</accession>
<proteinExistence type="predicted"/>
<evidence type="ECO:0000313" key="1">
    <source>
        <dbReference type="EMBL" id="QTR53129.1"/>
    </source>
</evidence>
<dbReference type="EMBL" id="CP072793">
    <property type="protein sequence ID" value="QTR53129.1"/>
    <property type="molecule type" value="Genomic_DNA"/>
</dbReference>
<sequence length="94" mass="10446">MKPLYTEAEQRAILAVMRDALALSTESIMVWVSIAPHVRGVSAYGYLDGWNDHTCKHKTRDFNLNVYLADDEAESLTQLAVMSCDLREAVGGKS</sequence>
<organism evidence="1 2">
    <name type="scientific">Thiothrix unzii</name>
    <dbReference type="NCBI Taxonomy" id="111769"/>
    <lineage>
        <taxon>Bacteria</taxon>
        <taxon>Pseudomonadati</taxon>
        <taxon>Pseudomonadota</taxon>
        <taxon>Gammaproteobacteria</taxon>
        <taxon>Thiotrichales</taxon>
        <taxon>Thiotrichaceae</taxon>
        <taxon>Thiothrix</taxon>
    </lineage>
</organism>
<dbReference type="Proteomes" id="UP000672009">
    <property type="component" value="Chromosome"/>
</dbReference>
<protein>
    <submittedName>
        <fullName evidence="1">Uncharacterized protein</fullName>
    </submittedName>
</protein>
<dbReference type="AlphaFoldDB" id="A0A975F917"/>
<dbReference type="RefSeq" id="WP_210218655.1">
    <property type="nucleotide sequence ID" value="NZ_CP072793.1"/>
</dbReference>
<gene>
    <name evidence="1" type="ORF">J9260_15690</name>
</gene>
<dbReference type="KEGG" id="tun:J9260_15690"/>